<evidence type="ECO:0000313" key="2">
    <source>
        <dbReference type="EMBL" id="MEQ2183133.1"/>
    </source>
</evidence>
<comment type="caution">
    <text evidence="2">The sequence shown here is derived from an EMBL/GenBank/DDBJ whole genome shotgun (WGS) entry which is preliminary data.</text>
</comment>
<evidence type="ECO:0000256" key="1">
    <source>
        <dbReference type="SAM" id="MobiDB-lite"/>
    </source>
</evidence>
<accession>A0ABV0PI62</accession>
<gene>
    <name evidence="2" type="ORF">GOODEAATRI_029479</name>
</gene>
<feature type="non-terminal residue" evidence="2">
    <location>
        <position position="1"/>
    </location>
</feature>
<keyword evidence="3" id="KW-1185">Reference proteome</keyword>
<dbReference type="Proteomes" id="UP001476798">
    <property type="component" value="Unassembled WGS sequence"/>
</dbReference>
<proteinExistence type="predicted"/>
<evidence type="ECO:0000313" key="3">
    <source>
        <dbReference type="Proteomes" id="UP001476798"/>
    </source>
</evidence>
<name>A0ABV0PI62_9TELE</name>
<feature type="region of interest" description="Disordered" evidence="1">
    <location>
        <begin position="1"/>
        <end position="75"/>
    </location>
</feature>
<reference evidence="2 3" key="1">
    <citation type="submission" date="2021-06" db="EMBL/GenBank/DDBJ databases">
        <authorList>
            <person name="Palmer J.M."/>
        </authorList>
    </citation>
    <scope>NUCLEOTIDE SEQUENCE [LARGE SCALE GENOMIC DNA]</scope>
    <source>
        <strain evidence="2 3">GA_2019</strain>
        <tissue evidence="2">Muscle</tissue>
    </source>
</reference>
<protein>
    <submittedName>
        <fullName evidence="2">Uncharacterized protein</fullName>
    </submittedName>
</protein>
<feature type="compositionally biased region" description="Polar residues" evidence="1">
    <location>
        <begin position="1"/>
        <end position="18"/>
    </location>
</feature>
<sequence length="134" mass="15084">TVEMSQNVQCSSTGSHQRVLSDRWSKAGNQEAKSKTPGKRKECWPDPPGRMWRRLSESPQQEEQCPDGGGVFSGRKNWKTAEEAWSSPVPGRGSVQRQIQVPKTRRELYARLWIYAGMAEKKCSVAGRYQAEGS</sequence>
<organism evidence="2 3">
    <name type="scientific">Goodea atripinnis</name>
    <dbReference type="NCBI Taxonomy" id="208336"/>
    <lineage>
        <taxon>Eukaryota</taxon>
        <taxon>Metazoa</taxon>
        <taxon>Chordata</taxon>
        <taxon>Craniata</taxon>
        <taxon>Vertebrata</taxon>
        <taxon>Euteleostomi</taxon>
        <taxon>Actinopterygii</taxon>
        <taxon>Neopterygii</taxon>
        <taxon>Teleostei</taxon>
        <taxon>Neoteleostei</taxon>
        <taxon>Acanthomorphata</taxon>
        <taxon>Ovalentaria</taxon>
        <taxon>Atherinomorphae</taxon>
        <taxon>Cyprinodontiformes</taxon>
        <taxon>Goodeidae</taxon>
        <taxon>Goodea</taxon>
    </lineage>
</organism>
<dbReference type="EMBL" id="JAHRIO010074330">
    <property type="protein sequence ID" value="MEQ2183133.1"/>
    <property type="molecule type" value="Genomic_DNA"/>
</dbReference>